<evidence type="ECO:0000313" key="5">
    <source>
        <dbReference type="Proteomes" id="UP000182841"/>
    </source>
</evidence>
<evidence type="ECO:0000313" key="4">
    <source>
        <dbReference type="EMBL" id="SES21568.1"/>
    </source>
</evidence>
<feature type="compositionally biased region" description="Gly residues" evidence="1">
    <location>
        <begin position="82"/>
        <end position="96"/>
    </location>
</feature>
<proteinExistence type="predicted"/>
<feature type="region of interest" description="Disordered" evidence="1">
    <location>
        <begin position="18"/>
        <end position="41"/>
    </location>
</feature>
<dbReference type="AlphaFoldDB" id="A0A1H9VJ38"/>
<accession>A0A1H9VJ38</accession>
<evidence type="ECO:0008006" key="6">
    <source>
        <dbReference type="Google" id="ProtNLM"/>
    </source>
</evidence>
<sequence length="371" mass="38519">MLVWAAVLLWLLGAGGPAAAESGARTGEQWSAAPAPPRGAPRSEARAFFYLEGAPGTVLRDSVALTNDGDAPRTFRLRGADVPGGDGGDGGDGGGRSAERDEDGTDRDREPGAWIAPARDTVEVPPHTRAEVPLNVTVPGGAVPGDHPAALVVDDGKRTERVRMHLRVSGPTLAALSVEDVSVRERPDGSARIGYTLVNRGNTVLRPRLAVGAEGLFGRLHRQPARTLPVELLPGHRLTRYERWPDPPAADLAEVRLTVTAAGGARDSATASYTAVPWGPLLGVLFVLTGGGVGWFARRRRRVPPDARRSAGHGRPDPAPHAAPYPASAGPEPADAQPPPGPAPGTAAEAVDPGPRRAAHPRSAPTLGAAK</sequence>
<feature type="region of interest" description="Disordered" evidence="1">
    <location>
        <begin position="303"/>
        <end position="371"/>
    </location>
</feature>
<organism evidence="4 5">
    <name type="scientific">Streptomyces qinglanensis</name>
    <dbReference type="NCBI Taxonomy" id="943816"/>
    <lineage>
        <taxon>Bacteria</taxon>
        <taxon>Bacillati</taxon>
        <taxon>Actinomycetota</taxon>
        <taxon>Actinomycetes</taxon>
        <taxon>Kitasatosporales</taxon>
        <taxon>Streptomycetaceae</taxon>
        <taxon>Streptomyces</taxon>
    </lineage>
</organism>
<protein>
    <recommendedName>
        <fullName evidence="6">DUF916 domain-containing protein</fullName>
    </recommendedName>
</protein>
<dbReference type="EMBL" id="FOGO01000012">
    <property type="protein sequence ID" value="SES21568.1"/>
    <property type="molecule type" value="Genomic_DNA"/>
</dbReference>
<feature type="chain" id="PRO_5010245805" description="DUF916 domain-containing protein" evidence="3">
    <location>
        <begin position="21"/>
        <end position="371"/>
    </location>
</feature>
<dbReference type="Proteomes" id="UP000182841">
    <property type="component" value="Unassembled WGS sequence"/>
</dbReference>
<feature type="compositionally biased region" description="Low complexity" evidence="1">
    <location>
        <begin position="324"/>
        <end position="335"/>
    </location>
</feature>
<feature type="compositionally biased region" description="Basic and acidic residues" evidence="1">
    <location>
        <begin position="303"/>
        <end position="318"/>
    </location>
</feature>
<feature type="signal peptide" evidence="3">
    <location>
        <begin position="1"/>
        <end position="20"/>
    </location>
</feature>
<evidence type="ECO:0000256" key="2">
    <source>
        <dbReference type="SAM" id="Phobius"/>
    </source>
</evidence>
<evidence type="ECO:0000256" key="1">
    <source>
        <dbReference type="SAM" id="MobiDB-lite"/>
    </source>
</evidence>
<keyword evidence="2" id="KW-0472">Membrane</keyword>
<name>A0A1H9VJ38_9ACTN</name>
<gene>
    <name evidence="4" type="ORF">SAMN05421870_11243</name>
</gene>
<keyword evidence="3" id="KW-0732">Signal</keyword>
<keyword evidence="2" id="KW-1133">Transmembrane helix</keyword>
<evidence type="ECO:0000256" key="3">
    <source>
        <dbReference type="SAM" id="SignalP"/>
    </source>
</evidence>
<reference evidence="5" key="1">
    <citation type="submission" date="2016-10" db="EMBL/GenBank/DDBJ databases">
        <authorList>
            <person name="Varghese N."/>
            <person name="Submissions S."/>
        </authorList>
    </citation>
    <scope>NUCLEOTIDE SEQUENCE [LARGE SCALE GENOMIC DNA]</scope>
    <source>
        <strain evidence="5">CGMCC 4.6825</strain>
    </source>
</reference>
<feature type="region of interest" description="Disordered" evidence="1">
    <location>
        <begin position="65"/>
        <end position="113"/>
    </location>
</feature>
<keyword evidence="2" id="KW-0812">Transmembrane</keyword>
<feature type="transmembrane region" description="Helical" evidence="2">
    <location>
        <begin position="278"/>
        <end position="297"/>
    </location>
</feature>
<keyword evidence="5" id="KW-1185">Reference proteome</keyword>